<dbReference type="InterPro" id="IPR023247">
    <property type="entry name" value="IC97/Dnai7-like"/>
</dbReference>
<accession>A0ABN8IIL5</accession>
<organism evidence="4 5">
    <name type="scientific">Iphiclides podalirius</name>
    <name type="common">scarce swallowtail</name>
    <dbReference type="NCBI Taxonomy" id="110791"/>
    <lineage>
        <taxon>Eukaryota</taxon>
        <taxon>Metazoa</taxon>
        <taxon>Ecdysozoa</taxon>
        <taxon>Arthropoda</taxon>
        <taxon>Hexapoda</taxon>
        <taxon>Insecta</taxon>
        <taxon>Pterygota</taxon>
        <taxon>Neoptera</taxon>
        <taxon>Endopterygota</taxon>
        <taxon>Lepidoptera</taxon>
        <taxon>Glossata</taxon>
        <taxon>Ditrysia</taxon>
        <taxon>Papilionoidea</taxon>
        <taxon>Papilionidae</taxon>
        <taxon>Papilioninae</taxon>
        <taxon>Iphiclides</taxon>
    </lineage>
</organism>
<dbReference type="Proteomes" id="UP000837857">
    <property type="component" value="Chromosome 23"/>
</dbReference>
<sequence>MAKKDKNKKNERPEPPESEVLEETLVATTDLEKPPEEVQYTDTSYTSASFESLPQVEEIKPKKKKGKKKEEVLEVAKKATSLFLDWSDESIAEEQLPAEEETQVGKKKKGKKGKKDKKKEDIPDFEKPKNWKKMNKKERETWLLQRIEEWRAEKEAEKQAILAGAKEKRIAEARAREELMAKDKEEQEIRKDLLAKTVVLFNKFEQEKLNYERKRHQNAEWQQYLRCDGLPDPRVITQMNTYLHLWRLEKICDDNELERRYVEVLPMLDLLEEIMADKRQYTDLQVQSFDEVRLALRKELSNAIHFASYTLLRDLEHRFNWDSIKVAIYEREFKGLRLNFWVAVRLPTRRRKPVEPEPEPVELSFPTMKVSIKLPKIIDGSCVCVRAARSLIDLLSERCRTFALASPMPNRYEDLFTFNVNEHEATYKLKAEQEAARVKFYKEVQDKIREIEALIKGNPFLKTDKEKEELDNLNMAEPQGLPDPRTFISEQNELAFTKYLKLCSTRTKPAEVNLRKYRICGGILNLDLLTTPPQPKNMEGGITLTTRE</sequence>
<evidence type="ECO:0000256" key="2">
    <source>
        <dbReference type="SAM" id="MobiDB-lite"/>
    </source>
</evidence>
<feature type="domain" description="IC97/Casc1 N-terminal" evidence="3">
    <location>
        <begin position="151"/>
        <end position="345"/>
    </location>
</feature>
<dbReference type="PANTHER" id="PTHR20929:SF11">
    <property type="entry name" value="DYNEIN AXONEMAL INTERMEDIATE CHAIN 7"/>
    <property type="match status" value="1"/>
</dbReference>
<dbReference type="PRINTS" id="PR02043">
    <property type="entry name" value="CANCERSCCP1"/>
</dbReference>
<evidence type="ECO:0000259" key="3">
    <source>
        <dbReference type="Pfam" id="PF15927"/>
    </source>
</evidence>
<feature type="non-terminal residue" evidence="4">
    <location>
        <position position="1"/>
    </location>
</feature>
<proteinExistence type="inferred from homology"/>
<evidence type="ECO:0000313" key="5">
    <source>
        <dbReference type="Proteomes" id="UP000837857"/>
    </source>
</evidence>
<feature type="compositionally biased region" description="Basic and acidic residues" evidence="2">
    <location>
        <begin position="118"/>
        <end position="129"/>
    </location>
</feature>
<dbReference type="PANTHER" id="PTHR20929">
    <property type="entry name" value="LUNG ADENOMA SUSCEPTIBILITY 1-RELATED"/>
    <property type="match status" value="1"/>
</dbReference>
<dbReference type="EMBL" id="OW152835">
    <property type="protein sequence ID" value="CAH2056125.1"/>
    <property type="molecule type" value="Genomic_DNA"/>
</dbReference>
<dbReference type="InterPro" id="IPR031826">
    <property type="entry name" value="IC97/Casc1_N"/>
</dbReference>
<gene>
    <name evidence="4" type="ORF">IPOD504_LOCUS9390</name>
</gene>
<feature type="region of interest" description="Disordered" evidence="2">
    <location>
        <begin position="86"/>
        <end position="131"/>
    </location>
</feature>
<evidence type="ECO:0000313" key="4">
    <source>
        <dbReference type="EMBL" id="CAH2056125.1"/>
    </source>
</evidence>
<feature type="compositionally biased region" description="Polar residues" evidence="2">
    <location>
        <begin position="40"/>
        <end position="52"/>
    </location>
</feature>
<keyword evidence="5" id="KW-1185">Reference proteome</keyword>
<dbReference type="Pfam" id="PF15927">
    <property type="entry name" value="Casc1_N"/>
    <property type="match status" value="1"/>
</dbReference>
<evidence type="ECO:0000256" key="1">
    <source>
        <dbReference type="ARBA" id="ARBA00024332"/>
    </source>
</evidence>
<reference evidence="4" key="1">
    <citation type="submission" date="2022-03" db="EMBL/GenBank/DDBJ databases">
        <authorList>
            <person name="Martin H S."/>
        </authorList>
    </citation>
    <scope>NUCLEOTIDE SEQUENCE</scope>
</reference>
<comment type="similarity">
    <text evidence="1">Belongs to the DNAI7 family.</text>
</comment>
<name>A0ABN8IIL5_9NEOP</name>
<feature type="compositionally biased region" description="Basic residues" evidence="2">
    <location>
        <begin position="105"/>
        <end position="117"/>
    </location>
</feature>
<feature type="region of interest" description="Disordered" evidence="2">
    <location>
        <begin position="1"/>
        <end position="52"/>
    </location>
</feature>
<protein>
    <recommendedName>
        <fullName evidence="3">IC97/Casc1 N-terminal domain-containing protein</fullName>
    </recommendedName>
</protein>
<feature type="compositionally biased region" description="Acidic residues" evidence="2">
    <location>
        <begin position="86"/>
        <end position="102"/>
    </location>
</feature>